<dbReference type="PATRIC" id="fig|229920.5.peg.2403"/>
<dbReference type="SUPFAM" id="SSF51905">
    <property type="entry name" value="FAD/NAD(P)-binding domain"/>
    <property type="match status" value="1"/>
</dbReference>
<name>A0A0P6X211_9CHLR</name>
<dbReference type="PANTHER" id="PTHR43106">
    <property type="entry name" value="DEHYDROGENASE-RELATED"/>
    <property type="match status" value="1"/>
</dbReference>
<comment type="caution">
    <text evidence="2">The sequence shown here is derived from an EMBL/GenBank/DDBJ whole genome shotgun (WGS) entry which is preliminary data.</text>
</comment>
<dbReference type="AlphaFoldDB" id="A0A0P6X211"/>
<dbReference type="PIRSF" id="PIRSF038984">
    <property type="entry name" value="FAD_binding_protein"/>
    <property type="match status" value="1"/>
</dbReference>
<dbReference type="RefSeq" id="WP_062421769.1">
    <property type="nucleotide sequence ID" value="NZ_BBYA01000009.1"/>
</dbReference>
<dbReference type="InterPro" id="IPR028348">
    <property type="entry name" value="FAD-binding_protein"/>
</dbReference>
<organism evidence="2 3">
    <name type="scientific">Leptolinea tardivitalis</name>
    <dbReference type="NCBI Taxonomy" id="229920"/>
    <lineage>
        <taxon>Bacteria</taxon>
        <taxon>Bacillati</taxon>
        <taxon>Chloroflexota</taxon>
        <taxon>Anaerolineae</taxon>
        <taxon>Anaerolineales</taxon>
        <taxon>Anaerolineaceae</taxon>
        <taxon>Leptolinea</taxon>
    </lineage>
</organism>
<evidence type="ECO:0000313" key="2">
    <source>
        <dbReference type="EMBL" id="KPL73351.1"/>
    </source>
</evidence>
<reference evidence="2 3" key="1">
    <citation type="submission" date="2015-07" db="EMBL/GenBank/DDBJ databases">
        <title>Genome sequence of Leptolinea tardivitalis DSM 16556.</title>
        <authorList>
            <person name="Hemp J."/>
            <person name="Ward L.M."/>
            <person name="Pace L.A."/>
            <person name="Fischer W.W."/>
        </authorList>
    </citation>
    <scope>NUCLEOTIDE SEQUENCE [LARGE SCALE GENOMIC DNA]</scope>
    <source>
        <strain evidence="2 3">YMTK-2</strain>
    </source>
</reference>
<dbReference type="PANTHER" id="PTHR43106:SF1">
    <property type="entry name" value="DEHYDROGENASE-RELATED"/>
    <property type="match status" value="1"/>
</dbReference>
<dbReference type="Proteomes" id="UP000050430">
    <property type="component" value="Unassembled WGS sequence"/>
</dbReference>
<sequence>MTDTSYDVIIVGAGPSGIFTAYEIREHNPSLKILLIEKGHSIEKRKCPKRKTGICANCNPCNITTGFSGGGSFSDGKLSINEDGEIGGDLVQYIGLEKFRKVLHYTDALYVGFGADPTVYGVEKSPMVDAIHRNAAQAHMKLIDSGVRHMGTEKAYEIYSRIQKELEKRNIEMLFDSPVKDFIIDEKPDGEKWVRGVITFDDRQYTADHVVVGIGREGSEWLNGICREYGIHSKVGPVDIGCRIETDAAITERIDNTLYEAKLVYYTPTFEDRVRTFCWNPRGEVAEEKYGETLATVNGHSYKDEAYKTGNTNFALLVSKNFTQPFKTPIEYGRYIAEMGNMLSGNKVMVQRYGDLKRGRRTTVERLAKNIIRPTLKDAVPGDLSLVLPYRIMVDIIETIEGLDKIMPGLSGDNTLIYGVEVKFYSNRIVVDKHFQTNIHNLYVLGDGAGLTRGLMQASMNGVCMGRILTGTW</sequence>
<dbReference type="InterPro" id="IPR049516">
    <property type="entry name" value="FAD-depend_C"/>
</dbReference>
<protein>
    <submittedName>
        <fullName evidence="2">FAD-dependent oxidoreductase</fullName>
    </submittedName>
</protein>
<dbReference type="EMBL" id="LGCK01000006">
    <property type="protein sequence ID" value="KPL73351.1"/>
    <property type="molecule type" value="Genomic_DNA"/>
</dbReference>
<dbReference type="Pfam" id="PF21688">
    <property type="entry name" value="FAD-depend_C"/>
    <property type="match status" value="1"/>
</dbReference>
<accession>A0A0P6X211</accession>
<dbReference type="InterPro" id="IPR036188">
    <property type="entry name" value="FAD/NAD-bd_sf"/>
</dbReference>
<keyword evidence="3" id="KW-1185">Reference proteome</keyword>
<evidence type="ECO:0000313" key="3">
    <source>
        <dbReference type="Proteomes" id="UP000050430"/>
    </source>
</evidence>
<dbReference type="Gene3D" id="3.50.50.60">
    <property type="entry name" value="FAD/NAD(P)-binding domain"/>
    <property type="match status" value="2"/>
</dbReference>
<dbReference type="Pfam" id="PF01946">
    <property type="entry name" value="Thi4"/>
    <property type="match status" value="1"/>
</dbReference>
<proteinExistence type="predicted"/>
<gene>
    <name evidence="2" type="ORF">ADM99_03830</name>
</gene>
<feature type="domain" description="FAD-dependent protein C-terminal" evidence="1">
    <location>
        <begin position="263"/>
        <end position="422"/>
    </location>
</feature>
<evidence type="ECO:0000259" key="1">
    <source>
        <dbReference type="Pfam" id="PF21688"/>
    </source>
</evidence>
<dbReference type="OrthoDB" id="9762921at2"/>